<feature type="region of interest" description="Disordered" evidence="2">
    <location>
        <begin position="211"/>
        <end position="235"/>
    </location>
</feature>
<keyword evidence="1" id="KW-0175">Coiled coil</keyword>
<evidence type="ECO:0000256" key="1">
    <source>
        <dbReference type="SAM" id="Coils"/>
    </source>
</evidence>
<protein>
    <submittedName>
        <fullName evidence="3">Uncharacterized protein</fullName>
    </submittedName>
</protein>
<dbReference type="Proteomes" id="UP001608902">
    <property type="component" value="Unassembled WGS sequence"/>
</dbReference>
<evidence type="ECO:0000313" key="4">
    <source>
        <dbReference type="Proteomes" id="UP001608902"/>
    </source>
</evidence>
<name>A0ABD6EL42_9BILA</name>
<feature type="coiled-coil region" evidence="1">
    <location>
        <begin position="167"/>
        <end position="206"/>
    </location>
</feature>
<organism evidence="3 4">
    <name type="scientific">Gnathostoma spinigerum</name>
    <dbReference type="NCBI Taxonomy" id="75299"/>
    <lineage>
        <taxon>Eukaryota</taxon>
        <taxon>Metazoa</taxon>
        <taxon>Ecdysozoa</taxon>
        <taxon>Nematoda</taxon>
        <taxon>Chromadorea</taxon>
        <taxon>Rhabditida</taxon>
        <taxon>Spirurina</taxon>
        <taxon>Gnathostomatomorpha</taxon>
        <taxon>Gnathostomatoidea</taxon>
        <taxon>Gnathostomatidae</taxon>
        <taxon>Gnathostoma</taxon>
    </lineage>
</organism>
<comment type="caution">
    <text evidence="3">The sequence shown here is derived from an EMBL/GenBank/DDBJ whole genome shotgun (WGS) entry which is preliminary data.</text>
</comment>
<proteinExistence type="predicted"/>
<feature type="compositionally biased region" description="Polar residues" evidence="2">
    <location>
        <begin position="222"/>
        <end position="233"/>
    </location>
</feature>
<sequence>MPRIRDRPKTLKMNGNVYYAGSRRRKMCTQEVLREGKIKMDIGLPSVFAGYRPSRANELVECEFEEYGDRKENKEIPYASVTELLLKKARHIVDDKVVCEDEFCHRILVPLADFKEMKRIEEDVIEEAEDDERIIEHEKIAKRMIAARKAGAAAKVTMTKLDEKQLKKVLKEELIEDEMLVERTQREEEIKKVKKKRKKIENIAKEKSTLKKCSHSRGEEIAQSSAMFTTNDSVESDEYTIKTRGGDSVSTVTASCC</sequence>
<accession>A0ABD6EL42</accession>
<dbReference type="EMBL" id="JBGFUD010002890">
    <property type="protein sequence ID" value="MFH4978131.1"/>
    <property type="molecule type" value="Genomic_DNA"/>
</dbReference>
<keyword evidence="4" id="KW-1185">Reference proteome</keyword>
<gene>
    <name evidence="3" type="ORF">AB6A40_004840</name>
</gene>
<dbReference type="AlphaFoldDB" id="A0ABD6EL42"/>
<reference evidence="3 4" key="1">
    <citation type="submission" date="2024-08" db="EMBL/GenBank/DDBJ databases">
        <title>Gnathostoma spinigerum genome.</title>
        <authorList>
            <person name="Gonzalez-Bertolin B."/>
            <person name="Monzon S."/>
            <person name="Zaballos A."/>
            <person name="Jimenez P."/>
            <person name="Dekumyoy P."/>
            <person name="Varona S."/>
            <person name="Cuesta I."/>
            <person name="Sumanam S."/>
            <person name="Adisakwattana P."/>
            <person name="Gasser R.B."/>
            <person name="Hernandez-Gonzalez A."/>
            <person name="Young N.D."/>
            <person name="Perteguer M.J."/>
        </authorList>
    </citation>
    <scope>NUCLEOTIDE SEQUENCE [LARGE SCALE GENOMIC DNA]</scope>
    <source>
        <strain evidence="3">AL3</strain>
        <tissue evidence="3">Liver</tissue>
    </source>
</reference>
<evidence type="ECO:0000256" key="2">
    <source>
        <dbReference type="SAM" id="MobiDB-lite"/>
    </source>
</evidence>
<evidence type="ECO:0000313" key="3">
    <source>
        <dbReference type="EMBL" id="MFH4978131.1"/>
    </source>
</evidence>